<accession>A0ABR2RRK3</accession>
<name>A0ABR2RRK3_9ROSI</name>
<dbReference type="InterPro" id="IPR021410">
    <property type="entry name" value="FAF"/>
</dbReference>
<gene>
    <name evidence="4" type="ORF">V6N11_006697</name>
</gene>
<dbReference type="Proteomes" id="UP001396334">
    <property type="component" value="Unassembled WGS sequence"/>
</dbReference>
<evidence type="ECO:0000313" key="4">
    <source>
        <dbReference type="EMBL" id="KAK9015597.1"/>
    </source>
</evidence>
<protein>
    <recommendedName>
        <fullName evidence="3">FAF domain-containing protein</fullName>
    </recommendedName>
</protein>
<comment type="caution">
    <text evidence="4">The sequence shown here is derived from an EMBL/GenBank/DDBJ whole genome shotgun (WGS) entry which is preliminary data.</text>
</comment>
<proteinExistence type="inferred from homology"/>
<comment type="similarity">
    <text evidence="1">Belongs to the fantastic four family.</text>
</comment>
<dbReference type="InterPro" id="IPR046431">
    <property type="entry name" value="FAF_dom"/>
</dbReference>
<sequence length="322" mass="35409">MSSSVCQGLQSCLELRHIESRSLRLKLAPAPPKMNFTVSSAVPTEPKPMGCTNNAIDDCKPMGNQNVSGGGWSFLQFLANDSNSTKNDKVYVHPVVKRSTSMLSDRSLEMCTESLGSETGSEVSESIDDISLLSLENGLYSSKPRDSSVRKKTSRANNFPPPLTSISGSNGVRVVKSHREGGRLVLEAVTIPPCNTYFHTERSEGRLRLSLFKDADATATFGDNDGEEGDREEAVEKQEEDGDDYEAVKGLVKEEERVKMWKEIVGVLGLKSKSEVKNVVGVGAMGSLIGSHCWWGDYLKAKTWKISLNPTRENSYHYFSFP</sequence>
<keyword evidence="5" id="KW-1185">Reference proteome</keyword>
<evidence type="ECO:0000256" key="2">
    <source>
        <dbReference type="SAM" id="MobiDB-lite"/>
    </source>
</evidence>
<feature type="domain" description="FAF" evidence="3">
    <location>
        <begin position="158"/>
        <end position="211"/>
    </location>
</feature>
<dbReference type="PANTHER" id="PTHR33155">
    <property type="entry name" value="FANTASTIC FOUR-LIKE PROTEIN (DUF3049)"/>
    <property type="match status" value="1"/>
</dbReference>
<feature type="region of interest" description="Disordered" evidence="2">
    <location>
        <begin position="142"/>
        <end position="165"/>
    </location>
</feature>
<evidence type="ECO:0000313" key="5">
    <source>
        <dbReference type="Proteomes" id="UP001396334"/>
    </source>
</evidence>
<organism evidence="4 5">
    <name type="scientific">Hibiscus sabdariffa</name>
    <name type="common">roselle</name>
    <dbReference type="NCBI Taxonomy" id="183260"/>
    <lineage>
        <taxon>Eukaryota</taxon>
        <taxon>Viridiplantae</taxon>
        <taxon>Streptophyta</taxon>
        <taxon>Embryophyta</taxon>
        <taxon>Tracheophyta</taxon>
        <taxon>Spermatophyta</taxon>
        <taxon>Magnoliopsida</taxon>
        <taxon>eudicotyledons</taxon>
        <taxon>Gunneridae</taxon>
        <taxon>Pentapetalae</taxon>
        <taxon>rosids</taxon>
        <taxon>malvids</taxon>
        <taxon>Malvales</taxon>
        <taxon>Malvaceae</taxon>
        <taxon>Malvoideae</taxon>
        <taxon>Hibiscus</taxon>
    </lineage>
</organism>
<dbReference type="EMBL" id="JBBPBN010000021">
    <property type="protein sequence ID" value="KAK9015597.1"/>
    <property type="molecule type" value="Genomic_DNA"/>
</dbReference>
<reference evidence="4 5" key="1">
    <citation type="journal article" date="2024" name="G3 (Bethesda)">
        <title>Genome assembly of Hibiscus sabdariffa L. provides insights into metabolisms of medicinal natural products.</title>
        <authorList>
            <person name="Kim T."/>
        </authorList>
    </citation>
    <scope>NUCLEOTIDE SEQUENCE [LARGE SCALE GENOMIC DNA]</scope>
    <source>
        <strain evidence="4">TK-2024</strain>
        <tissue evidence="4">Old leaves</tissue>
    </source>
</reference>
<dbReference type="Pfam" id="PF11250">
    <property type="entry name" value="FAF"/>
    <property type="match status" value="1"/>
</dbReference>
<dbReference type="PANTHER" id="PTHR33155:SF8">
    <property type="entry name" value="PROTEIN FANTASTIC FOUR 1"/>
    <property type="match status" value="1"/>
</dbReference>
<evidence type="ECO:0000256" key="1">
    <source>
        <dbReference type="ARBA" id="ARBA00008690"/>
    </source>
</evidence>
<feature type="region of interest" description="Disordered" evidence="2">
    <location>
        <begin position="219"/>
        <end position="239"/>
    </location>
</feature>
<evidence type="ECO:0000259" key="3">
    <source>
        <dbReference type="Pfam" id="PF11250"/>
    </source>
</evidence>